<dbReference type="AlphaFoldDB" id="A0A511J241"/>
<feature type="transmembrane region" description="Helical" evidence="1">
    <location>
        <begin position="33"/>
        <end position="51"/>
    </location>
</feature>
<evidence type="ECO:0000313" key="2">
    <source>
        <dbReference type="EMBL" id="GEL92061.1"/>
    </source>
</evidence>
<keyword evidence="1" id="KW-0812">Transmembrane</keyword>
<keyword evidence="1" id="KW-0472">Membrane</keyword>
<keyword evidence="1" id="KW-1133">Transmembrane helix</keyword>
<dbReference type="EMBL" id="BJWF01000014">
    <property type="protein sequence ID" value="GEL92061.1"/>
    <property type="molecule type" value="Genomic_DNA"/>
</dbReference>
<dbReference type="Proteomes" id="UP000321830">
    <property type="component" value="Unassembled WGS sequence"/>
</dbReference>
<protein>
    <submittedName>
        <fullName evidence="2">Uncharacterized protein</fullName>
    </submittedName>
</protein>
<evidence type="ECO:0000256" key="1">
    <source>
        <dbReference type="SAM" id="Phobius"/>
    </source>
</evidence>
<gene>
    <name evidence="2" type="ORF">EVI01_13980</name>
</gene>
<proteinExistence type="predicted"/>
<accession>A0A511J241</accession>
<name>A0A511J241_9ENTE</name>
<comment type="caution">
    <text evidence="2">The sequence shown here is derived from an EMBL/GenBank/DDBJ whole genome shotgun (WGS) entry which is preliminary data.</text>
</comment>
<sequence length="57" mass="6769">MKLESMTKHRKTFIFLWLAIISSLAVFRVTENFLYGLFCFGLSWLLYGLGLSQRKRH</sequence>
<evidence type="ECO:0000313" key="3">
    <source>
        <dbReference type="Proteomes" id="UP000321830"/>
    </source>
</evidence>
<feature type="transmembrane region" description="Helical" evidence="1">
    <location>
        <begin position="12"/>
        <end position="27"/>
    </location>
</feature>
<organism evidence="2 3">
    <name type="scientific">Enterococcus villorum</name>
    <dbReference type="NCBI Taxonomy" id="112904"/>
    <lineage>
        <taxon>Bacteria</taxon>
        <taxon>Bacillati</taxon>
        <taxon>Bacillota</taxon>
        <taxon>Bacilli</taxon>
        <taxon>Lactobacillales</taxon>
        <taxon>Enterococcaceae</taxon>
        <taxon>Enterococcus</taxon>
    </lineage>
</organism>
<reference evidence="2 3" key="1">
    <citation type="submission" date="2019-07" db="EMBL/GenBank/DDBJ databases">
        <title>Whole genome shotgun sequence of Enterococcus villorum NBRC 100699.</title>
        <authorList>
            <person name="Hosoyama A."/>
            <person name="Uohara A."/>
            <person name="Ohji S."/>
            <person name="Ichikawa N."/>
        </authorList>
    </citation>
    <scope>NUCLEOTIDE SEQUENCE [LARGE SCALE GENOMIC DNA]</scope>
    <source>
        <strain evidence="2 3">NBRC 100699</strain>
    </source>
</reference>